<keyword evidence="5" id="KW-1185">Reference proteome</keyword>
<dbReference type="EMBL" id="CM000841">
    <property type="protein sequence ID" value="KRH45004.1"/>
    <property type="molecule type" value="Genomic_DNA"/>
</dbReference>
<dbReference type="AlphaFoldDB" id="A0A0R0IRW6"/>
<dbReference type="InParanoid" id="A0A0R0IRW6"/>
<protein>
    <recommendedName>
        <fullName evidence="2">Replication factor A C-terminal domain-containing protein</fullName>
    </recommendedName>
</protein>
<accession>A0A0R0IRW6</accession>
<dbReference type="Gene3D" id="2.40.50.140">
    <property type="entry name" value="Nucleic acid-binding proteins"/>
    <property type="match status" value="1"/>
</dbReference>
<dbReference type="SUPFAM" id="SSF50249">
    <property type="entry name" value="Nucleic acid-binding proteins"/>
    <property type="match status" value="1"/>
</dbReference>
<evidence type="ECO:0000313" key="4">
    <source>
        <dbReference type="EnsemblPlants" id="KRH45004"/>
    </source>
</evidence>
<feature type="domain" description="Replication factor A C-terminal" evidence="2">
    <location>
        <begin position="74"/>
        <end position="186"/>
    </location>
</feature>
<dbReference type="OMA" id="QHETICV"/>
<reference evidence="4" key="2">
    <citation type="submission" date="2018-02" db="UniProtKB">
        <authorList>
            <consortium name="EnsemblPlants"/>
        </authorList>
    </citation>
    <scope>IDENTIFICATION</scope>
    <source>
        <strain evidence="4">Williams 82</strain>
    </source>
</reference>
<name>A0A0R0IRW6_SOYBN</name>
<sequence length="267" mass="29855">MINDLMLEIQEFRESLLDLGIEVRSILTPIGQGSSQVSRSSQLSSKDAFLSNTEVKNISQINASSEEFVCVTVAKITTIVMDNYSWCYLACGQCYKKTGMQTVSFTCLCGKENDQPELRYRVEVIVNHKGEQTKFLIWDCECAQLIGQSTDEVNRFKIEDGDVDLNASPQALDRLLGCFLAFRVKVQPTFRNSVVLKYSNESDLINVVLDMIPDSEQSVSITGDHDPLLKIPLTPIKRVSSDELDNEGKNFQISPAEVSSNKLARHS</sequence>
<gene>
    <name evidence="3" type="ORF">GLYMA_08G244200</name>
</gene>
<evidence type="ECO:0000259" key="2">
    <source>
        <dbReference type="Pfam" id="PF08646"/>
    </source>
</evidence>
<dbReference type="InterPro" id="IPR012340">
    <property type="entry name" value="NA-bd_OB-fold"/>
</dbReference>
<reference evidence="3 4" key="1">
    <citation type="journal article" date="2010" name="Nature">
        <title>Genome sequence of the palaeopolyploid soybean.</title>
        <authorList>
            <person name="Schmutz J."/>
            <person name="Cannon S.B."/>
            <person name="Schlueter J."/>
            <person name="Ma J."/>
            <person name="Mitros T."/>
            <person name="Nelson W."/>
            <person name="Hyten D.L."/>
            <person name="Song Q."/>
            <person name="Thelen J.J."/>
            <person name="Cheng J."/>
            <person name="Xu D."/>
            <person name="Hellsten U."/>
            <person name="May G.D."/>
            <person name="Yu Y."/>
            <person name="Sakurai T."/>
            <person name="Umezawa T."/>
            <person name="Bhattacharyya M.K."/>
            <person name="Sandhu D."/>
            <person name="Valliyodan B."/>
            <person name="Lindquist E."/>
            <person name="Peto M."/>
            <person name="Grant D."/>
            <person name="Shu S."/>
            <person name="Goodstein D."/>
            <person name="Barry K."/>
            <person name="Futrell-Griggs M."/>
            <person name="Abernathy B."/>
            <person name="Du J."/>
            <person name="Tian Z."/>
            <person name="Zhu L."/>
            <person name="Gill N."/>
            <person name="Joshi T."/>
            <person name="Libault M."/>
            <person name="Sethuraman A."/>
            <person name="Zhang X.-C."/>
            <person name="Shinozaki K."/>
            <person name="Nguyen H.T."/>
            <person name="Wing R.A."/>
            <person name="Cregan P."/>
            <person name="Specht J."/>
            <person name="Grimwood J."/>
            <person name="Rokhsar D."/>
            <person name="Stacey G."/>
            <person name="Shoemaker R.C."/>
            <person name="Jackson S.A."/>
        </authorList>
    </citation>
    <scope>NUCLEOTIDE SEQUENCE</scope>
    <source>
        <strain evidence="4">cv. Williams 82</strain>
        <tissue evidence="3">Callus</tissue>
    </source>
</reference>
<dbReference type="EnsemblPlants" id="KRH45004">
    <property type="protein sequence ID" value="KRH45004"/>
    <property type="gene ID" value="GLYMA_08G244200"/>
</dbReference>
<dbReference type="InterPro" id="IPR013955">
    <property type="entry name" value="Rep_factor-A_C"/>
</dbReference>
<evidence type="ECO:0000256" key="1">
    <source>
        <dbReference type="SAM" id="MobiDB-lite"/>
    </source>
</evidence>
<evidence type="ECO:0000313" key="5">
    <source>
        <dbReference type="Proteomes" id="UP000008827"/>
    </source>
</evidence>
<feature type="compositionally biased region" description="Polar residues" evidence="1">
    <location>
        <begin position="249"/>
        <end position="267"/>
    </location>
</feature>
<evidence type="ECO:0000313" key="3">
    <source>
        <dbReference type="EMBL" id="KRH45004.1"/>
    </source>
</evidence>
<dbReference type="Pfam" id="PF08646">
    <property type="entry name" value="Rep_fac-A_C"/>
    <property type="match status" value="1"/>
</dbReference>
<dbReference type="PANTHER" id="PTHR47165">
    <property type="entry name" value="OS03G0429900 PROTEIN"/>
    <property type="match status" value="1"/>
</dbReference>
<dbReference type="PANTHER" id="PTHR47165:SF4">
    <property type="entry name" value="OS03G0429900 PROTEIN"/>
    <property type="match status" value="1"/>
</dbReference>
<reference evidence="3" key="3">
    <citation type="submission" date="2018-07" db="EMBL/GenBank/DDBJ databases">
        <title>WGS assembly of Glycine max.</title>
        <authorList>
            <person name="Schmutz J."/>
            <person name="Cannon S."/>
            <person name="Schlueter J."/>
            <person name="Ma J."/>
            <person name="Mitros T."/>
            <person name="Nelson W."/>
            <person name="Hyten D."/>
            <person name="Song Q."/>
            <person name="Thelen J."/>
            <person name="Cheng J."/>
            <person name="Xu D."/>
            <person name="Hellsten U."/>
            <person name="May G."/>
            <person name="Yu Y."/>
            <person name="Sakurai T."/>
            <person name="Umezawa T."/>
            <person name="Bhattacharyya M."/>
            <person name="Sandhu D."/>
            <person name="Valliyodan B."/>
            <person name="Lindquist E."/>
            <person name="Peto M."/>
            <person name="Grant D."/>
            <person name="Shu S."/>
            <person name="Goodstein D."/>
            <person name="Barry K."/>
            <person name="Futrell-Griggs M."/>
            <person name="Abernathy B."/>
            <person name="Du J."/>
            <person name="Tian Z."/>
            <person name="Zhu L."/>
            <person name="Gill N."/>
            <person name="Joshi T."/>
            <person name="Libault M."/>
            <person name="Sethuraman A."/>
            <person name="Zhang X."/>
            <person name="Shinozaki K."/>
            <person name="Nguyen H."/>
            <person name="Wing R."/>
            <person name="Cregan P."/>
            <person name="Specht J."/>
            <person name="Grimwood J."/>
            <person name="Rokhsar D."/>
            <person name="Stacey G."/>
            <person name="Shoemaker R."/>
            <person name="Jackson S."/>
        </authorList>
    </citation>
    <scope>NUCLEOTIDE SEQUENCE</scope>
    <source>
        <tissue evidence="3">Callus</tissue>
    </source>
</reference>
<organism evidence="3">
    <name type="scientific">Glycine max</name>
    <name type="common">Soybean</name>
    <name type="synonym">Glycine hispida</name>
    <dbReference type="NCBI Taxonomy" id="3847"/>
    <lineage>
        <taxon>Eukaryota</taxon>
        <taxon>Viridiplantae</taxon>
        <taxon>Streptophyta</taxon>
        <taxon>Embryophyta</taxon>
        <taxon>Tracheophyta</taxon>
        <taxon>Spermatophyta</taxon>
        <taxon>Magnoliopsida</taxon>
        <taxon>eudicotyledons</taxon>
        <taxon>Gunneridae</taxon>
        <taxon>Pentapetalae</taxon>
        <taxon>rosids</taxon>
        <taxon>fabids</taxon>
        <taxon>Fabales</taxon>
        <taxon>Fabaceae</taxon>
        <taxon>Papilionoideae</taxon>
        <taxon>50 kb inversion clade</taxon>
        <taxon>NPAAA clade</taxon>
        <taxon>indigoferoid/millettioid clade</taxon>
        <taxon>Phaseoleae</taxon>
        <taxon>Glycine</taxon>
        <taxon>Glycine subgen. Soja</taxon>
    </lineage>
</organism>
<dbReference type="Proteomes" id="UP000008827">
    <property type="component" value="Chromosome 8"/>
</dbReference>
<feature type="region of interest" description="Disordered" evidence="1">
    <location>
        <begin position="244"/>
        <end position="267"/>
    </location>
</feature>
<dbReference type="Gramene" id="KRH45004">
    <property type="protein sequence ID" value="KRH45004"/>
    <property type="gene ID" value="GLYMA_08G244200"/>
</dbReference>
<proteinExistence type="predicted"/>